<evidence type="ECO:0000256" key="6">
    <source>
        <dbReference type="ARBA" id="ARBA00022759"/>
    </source>
</evidence>
<evidence type="ECO:0000256" key="2">
    <source>
        <dbReference type="ARBA" id="ARBA00005300"/>
    </source>
</evidence>
<dbReference type="Proteomes" id="UP000696573">
    <property type="component" value="Unassembled WGS sequence"/>
</dbReference>
<reference evidence="10" key="1">
    <citation type="submission" date="2021-10" db="EMBL/GenBank/DDBJ databases">
        <authorList>
            <person name="Piombo E."/>
        </authorList>
    </citation>
    <scope>NUCLEOTIDE SEQUENCE</scope>
</reference>
<accession>A0A9N9VAI3</accession>
<evidence type="ECO:0000256" key="4">
    <source>
        <dbReference type="ARBA" id="ARBA00022722"/>
    </source>
</evidence>
<evidence type="ECO:0000256" key="5">
    <source>
        <dbReference type="ARBA" id="ARBA00022723"/>
    </source>
</evidence>
<dbReference type="GO" id="GO:0046872">
    <property type="term" value="F:metal ion binding"/>
    <property type="evidence" value="ECO:0007669"/>
    <property type="project" value="UniProtKB-KW"/>
</dbReference>
<dbReference type="AlphaFoldDB" id="A0A9N9VAI3"/>
<evidence type="ECO:0000256" key="7">
    <source>
        <dbReference type="ARBA" id="ARBA00022801"/>
    </source>
</evidence>
<protein>
    <recommendedName>
        <fullName evidence="3">ribonuclease H</fullName>
        <ecNumber evidence="3">3.1.26.4</ecNumber>
    </recommendedName>
</protein>
<dbReference type="GO" id="GO:0003676">
    <property type="term" value="F:nucleic acid binding"/>
    <property type="evidence" value="ECO:0007669"/>
    <property type="project" value="InterPro"/>
</dbReference>
<organism evidence="10 11">
    <name type="scientific">Clonostachys rhizophaga</name>
    <dbReference type="NCBI Taxonomy" id="160324"/>
    <lineage>
        <taxon>Eukaryota</taxon>
        <taxon>Fungi</taxon>
        <taxon>Dikarya</taxon>
        <taxon>Ascomycota</taxon>
        <taxon>Pezizomycotina</taxon>
        <taxon>Sordariomycetes</taxon>
        <taxon>Hypocreomycetidae</taxon>
        <taxon>Hypocreales</taxon>
        <taxon>Bionectriaceae</taxon>
        <taxon>Clonostachys</taxon>
    </lineage>
</organism>
<evidence type="ECO:0000256" key="8">
    <source>
        <dbReference type="SAM" id="MobiDB-lite"/>
    </source>
</evidence>
<dbReference type="SUPFAM" id="SSF53098">
    <property type="entry name" value="Ribonuclease H-like"/>
    <property type="match status" value="1"/>
</dbReference>
<proteinExistence type="inferred from homology"/>
<gene>
    <name evidence="10" type="ORF">CRHIZ90672A_00018221</name>
</gene>
<feature type="region of interest" description="Disordered" evidence="8">
    <location>
        <begin position="1"/>
        <end position="23"/>
    </location>
</feature>
<evidence type="ECO:0000259" key="9">
    <source>
        <dbReference type="PROSITE" id="PS50879"/>
    </source>
</evidence>
<dbReference type="GO" id="GO:0043137">
    <property type="term" value="P:DNA replication, removal of RNA primer"/>
    <property type="evidence" value="ECO:0007669"/>
    <property type="project" value="TreeGrafter"/>
</dbReference>
<keyword evidence="11" id="KW-1185">Reference proteome</keyword>
<sequence length="187" mass="20257">MPLGRYPAQGLAPRGLDSRDDDEGHCELPDGRMVCGPHGIVVCGRCCLDFSSINDDQSDMSTANDPSKVLVFSDGACLNNGQPNPRAGWAFVFGPGGICSGRLESRGPFDDPGVQSSNRAELCAVIAAIGFRAWHGEGFRILIIATDSEYVVKGATAWVKTWLRKGWRTNNNADVKNKDLWEMLLGE</sequence>
<feature type="non-terminal residue" evidence="10">
    <location>
        <position position="1"/>
    </location>
</feature>
<comment type="caution">
    <text evidence="10">The sequence shown here is derived from an EMBL/GenBank/DDBJ whole genome shotgun (WGS) entry which is preliminary data.</text>
</comment>
<dbReference type="PANTHER" id="PTHR10642:SF26">
    <property type="entry name" value="RIBONUCLEASE H1"/>
    <property type="match status" value="1"/>
</dbReference>
<dbReference type="EMBL" id="CABFNQ020000602">
    <property type="protein sequence ID" value="CAH0020000.1"/>
    <property type="molecule type" value="Genomic_DNA"/>
</dbReference>
<keyword evidence="5" id="KW-0479">Metal-binding</keyword>
<dbReference type="PANTHER" id="PTHR10642">
    <property type="entry name" value="RIBONUCLEASE H1"/>
    <property type="match status" value="1"/>
</dbReference>
<evidence type="ECO:0000256" key="3">
    <source>
        <dbReference type="ARBA" id="ARBA00012180"/>
    </source>
</evidence>
<dbReference type="InterPro" id="IPR002156">
    <property type="entry name" value="RNaseH_domain"/>
</dbReference>
<dbReference type="GO" id="GO:0004523">
    <property type="term" value="F:RNA-DNA hybrid ribonuclease activity"/>
    <property type="evidence" value="ECO:0007669"/>
    <property type="project" value="UniProtKB-EC"/>
</dbReference>
<dbReference type="CDD" id="cd13934">
    <property type="entry name" value="RNase_H_Dikarya_like"/>
    <property type="match status" value="1"/>
</dbReference>
<evidence type="ECO:0000256" key="1">
    <source>
        <dbReference type="ARBA" id="ARBA00000077"/>
    </source>
</evidence>
<dbReference type="InterPro" id="IPR012337">
    <property type="entry name" value="RNaseH-like_sf"/>
</dbReference>
<dbReference type="EC" id="3.1.26.4" evidence="3"/>
<dbReference type="InterPro" id="IPR036397">
    <property type="entry name" value="RNaseH_sf"/>
</dbReference>
<comment type="catalytic activity">
    <reaction evidence="1">
        <text>Endonucleolytic cleavage to 5'-phosphomonoester.</text>
        <dbReference type="EC" id="3.1.26.4"/>
    </reaction>
</comment>
<dbReference type="Pfam" id="PF00075">
    <property type="entry name" value="RNase_H"/>
    <property type="match status" value="1"/>
</dbReference>
<dbReference type="PROSITE" id="PS50879">
    <property type="entry name" value="RNASE_H_1"/>
    <property type="match status" value="1"/>
</dbReference>
<evidence type="ECO:0000313" key="11">
    <source>
        <dbReference type="Proteomes" id="UP000696573"/>
    </source>
</evidence>
<comment type="similarity">
    <text evidence="2">Belongs to the RNase H family.</text>
</comment>
<keyword evidence="7" id="KW-0378">Hydrolase</keyword>
<feature type="domain" description="RNase H type-1" evidence="9">
    <location>
        <begin position="65"/>
        <end position="187"/>
    </location>
</feature>
<name>A0A9N9VAI3_9HYPO</name>
<evidence type="ECO:0000313" key="10">
    <source>
        <dbReference type="EMBL" id="CAH0020000.1"/>
    </source>
</evidence>
<dbReference type="Gene3D" id="3.30.420.10">
    <property type="entry name" value="Ribonuclease H-like superfamily/Ribonuclease H"/>
    <property type="match status" value="1"/>
</dbReference>
<keyword evidence="4" id="KW-0540">Nuclease</keyword>
<dbReference type="InterPro" id="IPR050092">
    <property type="entry name" value="RNase_H"/>
</dbReference>
<dbReference type="OrthoDB" id="407198at2759"/>
<keyword evidence="6" id="KW-0255">Endonuclease</keyword>